<dbReference type="AlphaFoldDB" id="A0A450S656"/>
<evidence type="ECO:0000313" key="1">
    <source>
        <dbReference type="EMBL" id="VFJ47380.1"/>
    </source>
</evidence>
<proteinExistence type="predicted"/>
<accession>A0A450S656</accession>
<gene>
    <name evidence="1" type="ORF">BECKFW1821A_GA0114235_101612</name>
</gene>
<dbReference type="Pfam" id="PF10049">
    <property type="entry name" value="DUF2283"/>
    <property type="match status" value="1"/>
</dbReference>
<dbReference type="InterPro" id="IPR019270">
    <property type="entry name" value="DUF2283"/>
</dbReference>
<protein>
    <recommendedName>
        <fullName evidence="2">DUF2283 domain-containing protein</fullName>
    </recommendedName>
</protein>
<dbReference type="EMBL" id="CAADEW010000016">
    <property type="protein sequence ID" value="VFJ47380.1"/>
    <property type="molecule type" value="Genomic_DNA"/>
</dbReference>
<evidence type="ECO:0008006" key="2">
    <source>
        <dbReference type="Google" id="ProtNLM"/>
    </source>
</evidence>
<organism evidence="1">
    <name type="scientific">Candidatus Kentrum sp. FW</name>
    <dbReference type="NCBI Taxonomy" id="2126338"/>
    <lineage>
        <taxon>Bacteria</taxon>
        <taxon>Pseudomonadati</taxon>
        <taxon>Pseudomonadota</taxon>
        <taxon>Gammaproteobacteria</taxon>
        <taxon>Candidatus Kentrum</taxon>
    </lineage>
</organism>
<name>A0A450S656_9GAMM</name>
<reference evidence="1" key="1">
    <citation type="submission" date="2019-02" db="EMBL/GenBank/DDBJ databases">
        <authorList>
            <person name="Gruber-Vodicka R. H."/>
            <person name="Seah K. B. B."/>
        </authorList>
    </citation>
    <scope>NUCLEOTIDE SEQUENCE</scope>
    <source>
        <strain evidence="1">BECK_BZ15</strain>
    </source>
</reference>
<sequence>MKIAYYEEDDTLFLEFSKEKIVRDESVGWYINIGYTENGIGEITVLDAAKNGCYPLQIERVLANAA</sequence>